<dbReference type="GO" id="GO:0004566">
    <property type="term" value="F:beta-glucuronidase activity"/>
    <property type="evidence" value="ECO:0007669"/>
    <property type="project" value="TreeGrafter"/>
</dbReference>
<dbReference type="Gene3D" id="3.20.20.80">
    <property type="entry name" value="Glycosidases"/>
    <property type="match status" value="1"/>
</dbReference>
<keyword evidence="3" id="KW-0378">Hydrolase</keyword>
<dbReference type="EMBL" id="CP157383">
    <property type="protein sequence ID" value="XBM45238.1"/>
    <property type="molecule type" value="Genomic_DNA"/>
</dbReference>
<dbReference type="AlphaFoldDB" id="A0AAU7G4X0"/>
<proteinExistence type="inferred from homology"/>
<dbReference type="GeneID" id="29639973"/>
<evidence type="ECO:0000259" key="2">
    <source>
        <dbReference type="Pfam" id="PF02836"/>
    </source>
</evidence>
<protein>
    <submittedName>
        <fullName evidence="3">Glycoside hydrolase family 2 TIM barrel-domain containing protein</fullName>
    </submittedName>
</protein>
<sequence>MWSQEYQNEYYQMYFDIFKKYPFICGELVWNFADFKTSKGIMRVGGNDKGIFTRDRELKDIAFTLKKRWQQLN</sequence>
<organism evidence="3">
    <name type="scientific">Lactobacillus sp. JCM 1131</name>
    <dbReference type="NCBI Taxonomy" id="3153753"/>
    <lineage>
        <taxon>Bacteria</taxon>
        <taxon>Bacillati</taxon>
        <taxon>Bacillota</taxon>
        <taxon>Bacilli</taxon>
        <taxon>Lactobacillales</taxon>
        <taxon>Lactobacillaceae</taxon>
        <taxon>Lactobacillus</taxon>
    </lineage>
</organism>
<dbReference type="GO" id="GO:0030246">
    <property type="term" value="F:carbohydrate binding"/>
    <property type="evidence" value="ECO:0007669"/>
    <property type="project" value="TreeGrafter"/>
</dbReference>
<dbReference type="InterPro" id="IPR006103">
    <property type="entry name" value="Glyco_hydro_2_cat"/>
</dbReference>
<name>A0AAU7G4X0_9LACO</name>
<dbReference type="RefSeq" id="WP_003653060.1">
    <property type="nucleotide sequence ID" value="NZ_CP157383.1"/>
</dbReference>
<dbReference type="PANTHER" id="PTHR10066">
    <property type="entry name" value="BETA-GLUCURONIDASE"/>
    <property type="match status" value="1"/>
</dbReference>
<dbReference type="GO" id="GO:0005975">
    <property type="term" value="P:carbohydrate metabolic process"/>
    <property type="evidence" value="ECO:0007669"/>
    <property type="project" value="InterPro"/>
</dbReference>
<dbReference type="SUPFAM" id="SSF51445">
    <property type="entry name" value="(Trans)glycosidases"/>
    <property type="match status" value="1"/>
</dbReference>
<comment type="similarity">
    <text evidence="1">Belongs to the glycosyl hydrolase 2 family.</text>
</comment>
<dbReference type="PANTHER" id="PTHR10066:SF67">
    <property type="entry name" value="BETA-GLUCURONIDASE"/>
    <property type="match status" value="1"/>
</dbReference>
<dbReference type="InterPro" id="IPR017853">
    <property type="entry name" value="GH"/>
</dbReference>
<dbReference type="Pfam" id="PF02836">
    <property type="entry name" value="Glyco_hydro_2_C"/>
    <property type="match status" value="1"/>
</dbReference>
<dbReference type="GO" id="GO:0019391">
    <property type="term" value="P:glucuronoside catabolic process"/>
    <property type="evidence" value="ECO:0007669"/>
    <property type="project" value="TreeGrafter"/>
</dbReference>
<evidence type="ECO:0000256" key="1">
    <source>
        <dbReference type="ARBA" id="ARBA00007401"/>
    </source>
</evidence>
<evidence type="ECO:0000313" key="3">
    <source>
        <dbReference type="EMBL" id="XBM45238.1"/>
    </source>
</evidence>
<gene>
    <name evidence="3" type="ORF">ABG084_07270</name>
</gene>
<accession>A0AAU7G4X0</accession>
<feature type="domain" description="Glycoside hydrolase family 2 catalytic" evidence="2">
    <location>
        <begin position="2"/>
        <end position="72"/>
    </location>
</feature>
<reference evidence="3" key="1">
    <citation type="submission" date="2024-05" db="EMBL/GenBank/DDBJ databases">
        <authorList>
            <person name="Lee M.W."/>
            <person name="Lee J.K."/>
            <person name="Kim J.M."/>
            <person name="Choi D.G."/>
            <person name="Baek J.H."/>
            <person name="Bayburt H."/>
            <person name="Jung J.J."/>
            <person name="Han D.M."/>
            <person name="Jeon C.O."/>
        </authorList>
    </citation>
    <scope>NUCLEOTIDE SEQUENCE</scope>
    <source>
        <strain evidence="3">JCM 1131</strain>
    </source>
</reference>